<dbReference type="PANTHER" id="PTHR24124">
    <property type="entry name" value="ANKYRIN REPEAT FAMILY A"/>
    <property type="match status" value="1"/>
</dbReference>
<dbReference type="STRING" id="1365484.W6PR86"/>
<evidence type="ECO:0000256" key="1">
    <source>
        <dbReference type="ARBA" id="ARBA00022737"/>
    </source>
</evidence>
<dbReference type="PANTHER" id="PTHR24124:SF14">
    <property type="entry name" value="CHROMOSOME UNDETERMINED SCAFFOLD_25, WHOLE GENOME SHOTGUN SEQUENCE"/>
    <property type="match status" value="1"/>
</dbReference>
<protein>
    <submittedName>
        <fullName evidence="4">Ankyrin repeat-containing domain</fullName>
    </submittedName>
</protein>
<dbReference type="Gene3D" id="1.25.40.20">
    <property type="entry name" value="Ankyrin repeat-containing domain"/>
    <property type="match status" value="1"/>
</dbReference>
<dbReference type="Proteomes" id="UP000030686">
    <property type="component" value="Unassembled WGS sequence"/>
</dbReference>
<keyword evidence="1" id="KW-0677">Repeat</keyword>
<sequence length="209" mass="23288">MGSNTKGSSAMHYAASNAYDDLLGYVLQIPEHGQVLLNSFDNRGNTPLMSAVLSKNTDTAKLLIKYGADVSLLDNFGETALSKAIKGQHYCLVELLAGLVPDFQWSIRDIENQSILRLAVESMYSFSRSHMCEKFEALRMDCPDANQVIQGMSQALASVNPTRDDGRKILNIVLQQYLLLPESDHEYMSCIRLACMNGDMRTLKIMLDK</sequence>
<dbReference type="SMART" id="SM00248">
    <property type="entry name" value="ANK"/>
    <property type="match status" value="3"/>
</dbReference>
<dbReference type="EMBL" id="HG792015">
    <property type="protein sequence ID" value="CDM26241.1"/>
    <property type="molecule type" value="Genomic_DNA"/>
</dbReference>
<dbReference type="PROSITE" id="PS50088">
    <property type="entry name" value="ANK_REPEAT"/>
    <property type="match status" value="1"/>
</dbReference>
<dbReference type="SUPFAM" id="SSF48403">
    <property type="entry name" value="Ankyrin repeat"/>
    <property type="match status" value="1"/>
</dbReference>
<accession>W6PR86</accession>
<reference evidence="4" key="1">
    <citation type="journal article" date="2014" name="Nat. Commun.">
        <title>Multiple recent horizontal transfers of a large genomic region in cheese making fungi.</title>
        <authorList>
            <person name="Cheeseman K."/>
            <person name="Ropars J."/>
            <person name="Renault P."/>
            <person name="Dupont J."/>
            <person name="Gouzy J."/>
            <person name="Branca A."/>
            <person name="Abraham A.L."/>
            <person name="Ceppi M."/>
            <person name="Conseiller E."/>
            <person name="Debuchy R."/>
            <person name="Malagnac F."/>
            <person name="Goarin A."/>
            <person name="Silar P."/>
            <person name="Lacoste S."/>
            <person name="Sallet E."/>
            <person name="Bensimon A."/>
            <person name="Giraud T."/>
            <person name="Brygoo Y."/>
        </authorList>
    </citation>
    <scope>NUCLEOTIDE SEQUENCE [LARGE SCALE GENOMIC DNA]</scope>
    <source>
        <strain evidence="4">FM164</strain>
    </source>
</reference>
<gene>
    <name evidence="4" type="ORF">PROQFM164_S01g000050</name>
</gene>
<keyword evidence="5" id="KW-1185">Reference proteome</keyword>
<dbReference type="InterPro" id="IPR002110">
    <property type="entry name" value="Ankyrin_rpt"/>
</dbReference>
<dbReference type="PROSITE" id="PS50297">
    <property type="entry name" value="ANK_REP_REGION"/>
    <property type="match status" value="1"/>
</dbReference>
<dbReference type="Pfam" id="PF12796">
    <property type="entry name" value="Ank_2"/>
    <property type="match status" value="1"/>
</dbReference>
<organism evidence="4 5">
    <name type="scientific">Penicillium roqueforti (strain FM164)</name>
    <dbReference type="NCBI Taxonomy" id="1365484"/>
    <lineage>
        <taxon>Eukaryota</taxon>
        <taxon>Fungi</taxon>
        <taxon>Dikarya</taxon>
        <taxon>Ascomycota</taxon>
        <taxon>Pezizomycotina</taxon>
        <taxon>Eurotiomycetes</taxon>
        <taxon>Eurotiomycetidae</taxon>
        <taxon>Eurotiales</taxon>
        <taxon>Aspergillaceae</taxon>
        <taxon>Penicillium</taxon>
    </lineage>
</organism>
<dbReference type="AlphaFoldDB" id="W6PR86"/>
<evidence type="ECO:0000256" key="3">
    <source>
        <dbReference type="PROSITE-ProRule" id="PRU00023"/>
    </source>
</evidence>
<dbReference type="InterPro" id="IPR036770">
    <property type="entry name" value="Ankyrin_rpt-contain_sf"/>
</dbReference>
<evidence type="ECO:0000313" key="5">
    <source>
        <dbReference type="Proteomes" id="UP000030686"/>
    </source>
</evidence>
<feature type="repeat" description="ANK" evidence="3">
    <location>
        <begin position="43"/>
        <end position="75"/>
    </location>
</feature>
<proteinExistence type="predicted"/>
<dbReference type="OrthoDB" id="4807664at2759"/>
<evidence type="ECO:0000256" key="2">
    <source>
        <dbReference type="ARBA" id="ARBA00023043"/>
    </source>
</evidence>
<keyword evidence="2 3" id="KW-0040">ANK repeat</keyword>
<dbReference type="GO" id="GO:0010468">
    <property type="term" value="P:regulation of gene expression"/>
    <property type="evidence" value="ECO:0007669"/>
    <property type="project" value="TreeGrafter"/>
</dbReference>
<name>W6PR86_PENRF</name>
<dbReference type="OMA" id="WSIRDIE"/>
<dbReference type="GO" id="GO:0005634">
    <property type="term" value="C:nucleus"/>
    <property type="evidence" value="ECO:0007669"/>
    <property type="project" value="TreeGrafter"/>
</dbReference>
<evidence type="ECO:0000313" key="4">
    <source>
        <dbReference type="EMBL" id="CDM26241.1"/>
    </source>
</evidence>